<dbReference type="InterPro" id="IPR011053">
    <property type="entry name" value="Single_hybrid_motif"/>
</dbReference>
<evidence type="ECO:0000313" key="2">
    <source>
        <dbReference type="EMBL" id="GKU92193.1"/>
    </source>
</evidence>
<comment type="caution">
    <text evidence="2">The sequence shown here is derived from an EMBL/GenBank/DDBJ whole genome shotgun (WGS) entry which is preliminary data.</text>
</comment>
<organism evidence="2 3">
    <name type="scientific">Rubroshorea leprosula</name>
    <dbReference type="NCBI Taxonomy" id="152421"/>
    <lineage>
        <taxon>Eukaryota</taxon>
        <taxon>Viridiplantae</taxon>
        <taxon>Streptophyta</taxon>
        <taxon>Embryophyta</taxon>
        <taxon>Tracheophyta</taxon>
        <taxon>Spermatophyta</taxon>
        <taxon>Magnoliopsida</taxon>
        <taxon>eudicotyledons</taxon>
        <taxon>Gunneridae</taxon>
        <taxon>Pentapetalae</taxon>
        <taxon>rosids</taxon>
        <taxon>malvids</taxon>
        <taxon>Malvales</taxon>
        <taxon>Dipterocarpaceae</taxon>
        <taxon>Rubroshorea</taxon>
    </lineage>
</organism>
<dbReference type="Gene3D" id="2.40.50.100">
    <property type="match status" value="1"/>
</dbReference>
<protein>
    <recommendedName>
        <fullName evidence="1">Lipoyl-binding domain-containing protein</fullName>
    </recommendedName>
</protein>
<dbReference type="Proteomes" id="UP001054252">
    <property type="component" value="Unassembled WGS sequence"/>
</dbReference>
<dbReference type="PANTHER" id="PTHR47597">
    <property type="entry name" value="IS A MEMBER OF THE PF|00364 BIOTIN-REQUIRING ENZYMES FAMILY-RELATED"/>
    <property type="match status" value="1"/>
</dbReference>
<evidence type="ECO:0000259" key="1">
    <source>
        <dbReference type="Pfam" id="PF00364"/>
    </source>
</evidence>
<dbReference type="InterPro" id="IPR000089">
    <property type="entry name" value="Biotin_lipoyl"/>
</dbReference>
<dbReference type="PANTHER" id="PTHR47597:SF2">
    <property type="entry name" value="LIPOYL-BINDING DOMAIN-CONTAINING PROTEIN"/>
    <property type="match status" value="1"/>
</dbReference>
<dbReference type="CDD" id="cd06850">
    <property type="entry name" value="biotinyl_domain"/>
    <property type="match status" value="1"/>
</dbReference>
<reference evidence="2 3" key="1">
    <citation type="journal article" date="2021" name="Commun. Biol.">
        <title>The genome of Shorea leprosula (Dipterocarpaceae) highlights the ecological relevance of drought in aseasonal tropical rainforests.</title>
        <authorList>
            <person name="Ng K.K.S."/>
            <person name="Kobayashi M.J."/>
            <person name="Fawcett J.A."/>
            <person name="Hatakeyama M."/>
            <person name="Paape T."/>
            <person name="Ng C.H."/>
            <person name="Ang C.C."/>
            <person name="Tnah L.H."/>
            <person name="Lee C.T."/>
            <person name="Nishiyama T."/>
            <person name="Sese J."/>
            <person name="O'Brien M.J."/>
            <person name="Copetti D."/>
            <person name="Mohd Noor M.I."/>
            <person name="Ong R.C."/>
            <person name="Putra M."/>
            <person name="Sireger I.Z."/>
            <person name="Indrioko S."/>
            <person name="Kosugi Y."/>
            <person name="Izuno A."/>
            <person name="Isagi Y."/>
            <person name="Lee S.L."/>
            <person name="Shimizu K.K."/>
        </authorList>
    </citation>
    <scope>NUCLEOTIDE SEQUENCE [LARGE SCALE GENOMIC DNA]</scope>
    <source>
        <strain evidence="2">214</strain>
    </source>
</reference>
<gene>
    <name evidence="2" type="ORF">SLEP1_g5956</name>
</gene>
<dbReference type="AlphaFoldDB" id="A0AAV5HTY7"/>
<feature type="domain" description="Lipoyl-binding" evidence="1">
    <location>
        <begin position="116"/>
        <end position="178"/>
    </location>
</feature>
<dbReference type="Pfam" id="PF00364">
    <property type="entry name" value="Biotin_lipoyl"/>
    <property type="match status" value="1"/>
</dbReference>
<evidence type="ECO:0000313" key="3">
    <source>
        <dbReference type="Proteomes" id="UP001054252"/>
    </source>
</evidence>
<proteinExistence type="predicted"/>
<dbReference type="SUPFAM" id="SSF51230">
    <property type="entry name" value="Single hybrid motif"/>
    <property type="match status" value="1"/>
</dbReference>
<dbReference type="EMBL" id="BPVZ01000005">
    <property type="protein sequence ID" value="GKU92193.1"/>
    <property type="molecule type" value="Genomic_DNA"/>
</dbReference>
<accession>A0AAV5HTY7</accession>
<sequence length="187" mass="19669">MLEVCDETEIAELKMKIGDIEMHLKRNVGAKKAPASSVSPMTALPIPAKAMNESPSVAAAAAPSAPPPKFSPEKTTPFTNVSFGKSSKLAALEASGTDNFVLVSSPTVCVAYRWGRTVKGKNLPPMCKDGSMIKEGQVIGYLDQFGTHFPVRADVAGEVLKLLANDGDAIGYGDPLVAVLPSFHGIK</sequence>
<dbReference type="InterPro" id="IPR053217">
    <property type="entry name" value="ACC_Biotin_Carrier"/>
</dbReference>
<keyword evidence="3" id="KW-1185">Reference proteome</keyword>
<name>A0AAV5HTY7_9ROSI</name>